<dbReference type="Proteomes" id="UP000177053">
    <property type="component" value="Unassembled WGS sequence"/>
</dbReference>
<reference evidence="4 5" key="1">
    <citation type="journal article" date="2016" name="Nat. Commun.">
        <title>Thousands of microbial genomes shed light on interconnected biogeochemical processes in an aquifer system.</title>
        <authorList>
            <person name="Anantharaman K."/>
            <person name="Brown C.T."/>
            <person name="Hug L.A."/>
            <person name="Sharon I."/>
            <person name="Castelle C.J."/>
            <person name="Probst A.J."/>
            <person name="Thomas B.C."/>
            <person name="Singh A."/>
            <person name="Wilkins M.J."/>
            <person name="Karaoz U."/>
            <person name="Brodie E.L."/>
            <person name="Williams K.H."/>
            <person name="Hubbard S.S."/>
            <person name="Banfield J.F."/>
        </authorList>
    </citation>
    <scope>NUCLEOTIDE SEQUENCE [LARGE SCALE GENOMIC DNA]</scope>
</reference>
<name>A0A1F7X8Q8_9BACT</name>
<feature type="transmembrane region" description="Helical" evidence="2">
    <location>
        <begin position="139"/>
        <end position="159"/>
    </location>
</feature>
<dbReference type="Gene3D" id="3.30.70.2390">
    <property type="match status" value="1"/>
</dbReference>
<keyword evidence="2" id="KW-0812">Transmembrane</keyword>
<keyword evidence="2" id="KW-0472">Membrane</keyword>
<proteinExistence type="predicted"/>
<gene>
    <name evidence="4" type="ORF">A2Z22_05360</name>
</gene>
<dbReference type="Pfam" id="PF13399">
    <property type="entry name" value="LytR_C"/>
    <property type="match status" value="1"/>
</dbReference>
<feature type="compositionally biased region" description="Polar residues" evidence="1">
    <location>
        <begin position="87"/>
        <end position="97"/>
    </location>
</feature>
<comment type="caution">
    <text evidence="4">The sequence shown here is derived from an EMBL/GenBank/DDBJ whole genome shotgun (WGS) entry which is preliminary data.</text>
</comment>
<feature type="compositionally biased region" description="Polar residues" evidence="1">
    <location>
        <begin position="56"/>
        <end position="65"/>
    </location>
</feature>
<feature type="domain" description="LytR/CpsA/Psr regulator C-terminal" evidence="3">
    <location>
        <begin position="200"/>
        <end position="289"/>
    </location>
</feature>
<dbReference type="AlphaFoldDB" id="A0A1F7X8Q8"/>
<feature type="compositionally biased region" description="Basic and acidic residues" evidence="1">
    <location>
        <begin position="101"/>
        <end position="110"/>
    </location>
</feature>
<evidence type="ECO:0000313" key="4">
    <source>
        <dbReference type="EMBL" id="OGM10705.1"/>
    </source>
</evidence>
<evidence type="ECO:0000256" key="1">
    <source>
        <dbReference type="SAM" id="MobiDB-lite"/>
    </source>
</evidence>
<dbReference type="InterPro" id="IPR027381">
    <property type="entry name" value="LytR/CpsA/Psr_C"/>
</dbReference>
<dbReference type="EMBL" id="MGFS01000032">
    <property type="protein sequence ID" value="OGM10705.1"/>
    <property type="molecule type" value="Genomic_DNA"/>
</dbReference>
<protein>
    <recommendedName>
        <fullName evidence="3">LytR/CpsA/Psr regulator C-terminal domain-containing protein</fullName>
    </recommendedName>
</protein>
<sequence>MVLKKEKPKKKFKVEEIEEESPTEEVKPTTEIITDQTQTEDTVSTEKTTQQTSTSPDKTTQNLTSFKLADIEKKEDSDILPEDLQEKATQSVQSESQIPEVKTDLPQEIDKEENQDWLKDVNVEGEGPEKGKSKKKKMFFILFILIIVAGVISGGIWYFNNNFKKEDSDTNVDNGSQVVTPSPEVSATPTQAQEVDTSEYSINILNGSGIAGEAGRVENLLSDIDFKVIDTANADSYDYVETEVQIKENLPDTLYNLIKESLENNYIVTRLDENLTEDSEYDVVIIVGSQKAEPEENTSTESAEE</sequence>
<keyword evidence="2" id="KW-1133">Transmembrane helix</keyword>
<evidence type="ECO:0000256" key="2">
    <source>
        <dbReference type="SAM" id="Phobius"/>
    </source>
</evidence>
<feature type="compositionally biased region" description="Basic residues" evidence="1">
    <location>
        <begin position="1"/>
        <end position="12"/>
    </location>
</feature>
<accession>A0A1F7X8Q8</accession>
<feature type="compositionally biased region" description="Low complexity" evidence="1">
    <location>
        <begin position="29"/>
        <end position="55"/>
    </location>
</feature>
<feature type="region of interest" description="Disordered" evidence="1">
    <location>
        <begin position="1"/>
        <end position="110"/>
    </location>
</feature>
<organism evidence="4 5">
    <name type="scientific">Candidatus Woesebacteria bacterium RBG_16_34_12</name>
    <dbReference type="NCBI Taxonomy" id="1802480"/>
    <lineage>
        <taxon>Bacteria</taxon>
        <taxon>Candidatus Woeseibacteriota</taxon>
    </lineage>
</organism>
<evidence type="ECO:0000313" key="5">
    <source>
        <dbReference type="Proteomes" id="UP000177053"/>
    </source>
</evidence>
<evidence type="ECO:0000259" key="3">
    <source>
        <dbReference type="Pfam" id="PF13399"/>
    </source>
</evidence>